<comment type="caution">
    <text evidence="2">The sequence shown here is derived from an EMBL/GenBank/DDBJ whole genome shotgun (WGS) entry which is preliminary data.</text>
</comment>
<proteinExistence type="predicted"/>
<accession>A0A2H0US87</accession>
<dbReference type="Proteomes" id="UP000231157">
    <property type="component" value="Unassembled WGS sequence"/>
</dbReference>
<feature type="domain" description="Thioredoxin" evidence="1">
    <location>
        <begin position="54"/>
        <end position="192"/>
    </location>
</feature>
<dbReference type="InterPro" id="IPR013766">
    <property type="entry name" value="Thioredoxin_domain"/>
</dbReference>
<gene>
    <name evidence="2" type="ORF">COU07_02200</name>
</gene>
<organism evidence="2 3">
    <name type="scientific">Candidatus Harrisonbacteria bacterium CG10_big_fil_rev_8_21_14_0_10_40_38</name>
    <dbReference type="NCBI Taxonomy" id="1974583"/>
    <lineage>
        <taxon>Bacteria</taxon>
        <taxon>Candidatus Harrisoniibacteriota</taxon>
    </lineage>
</organism>
<dbReference type="PROSITE" id="PS51352">
    <property type="entry name" value="THIOREDOXIN_2"/>
    <property type="match status" value="1"/>
</dbReference>
<name>A0A2H0US87_9BACT</name>
<dbReference type="EMBL" id="PFAZ01000002">
    <property type="protein sequence ID" value="PIR89251.1"/>
    <property type="molecule type" value="Genomic_DNA"/>
</dbReference>
<dbReference type="CDD" id="cd02947">
    <property type="entry name" value="TRX_family"/>
    <property type="match status" value="1"/>
</dbReference>
<dbReference type="SUPFAM" id="SSF52833">
    <property type="entry name" value="Thioredoxin-like"/>
    <property type="match status" value="1"/>
</dbReference>
<protein>
    <recommendedName>
        <fullName evidence="1">Thioredoxin domain-containing protein</fullName>
    </recommendedName>
</protein>
<dbReference type="Pfam" id="PF00085">
    <property type="entry name" value="Thioredoxin"/>
    <property type="match status" value="1"/>
</dbReference>
<evidence type="ECO:0000259" key="1">
    <source>
        <dbReference type="PROSITE" id="PS51352"/>
    </source>
</evidence>
<dbReference type="InterPro" id="IPR036249">
    <property type="entry name" value="Thioredoxin-like_sf"/>
</dbReference>
<dbReference type="Gene3D" id="3.40.30.10">
    <property type="entry name" value="Glutaredoxin"/>
    <property type="match status" value="1"/>
</dbReference>
<evidence type="ECO:0000313" key="3">
    <source>
        <dbReference type="Proteomes" id="UP000231157"/>
    </source>
</evidence>
<reference evidence="3" key="1">
    <citation type="submission" date="2017-09" db="EMBL/GenBank/DDBJ databases">
        <title>Depth-based differentiation of microbial function through sediment-hosted aquifers and enrichment of novel symbionts in the deep terrestrial subsurface.</title>
        <authorList>
            <person name="Probst A.J."/>
            <person name="Ladd B."/>
            <person name="Jarett J.K."/>
            <person name="Geller-Mcgrath D.E."/>
            <person name="Sieber C.M.K."/>
            <person name="Emerson J.B."/>
            <person name="Anantharaman K."/>
            <person name="Thomas B.C."/>
            <person name="Malmstrom R."/>
            <person name="Stieglmeier M."/>
            <person name="Klingl A."/>
            <person name="Woyke T."/>
            <person name="Ryan C.M."/>
            <person name="Banfield J.F."/>
        </authorList>
    </citation>
    <scope>NUCLEOTIDE SEQUENCE [LARGE SCALE GENOMIC DNA]</scope>
</reference>
<sequence length="192" mass="21940">MNSKRYLLGAVILVVVVVAIYGISNTKKPEGSNEPNKEDTVMDEMNDLKNLDEMMDGENMMDDTMHDAMEYKGSILSGKNSPLLDFTSSDYEAAEKTDKLIVLYFYANWCPICKAEFPLMQEAFNELKGNDVIGFRVNYNDSDTDKYEENLAREFGVAYQHTKVFLKNGERILKAPDGWDKNRYITEINKAL</sequence>
<dbReference type="AlphaFoldDB" id="A0A2H0US87"/>
<evidence type="ECO:0000313" key="2">
    <source>
        <dbReference type="EMBL" id="PIR89251.1"/>
    </source>
</evidence>